<keyword evidence="9" id="KW-1185">Reference proteome</keyword>
<dbReference type="SUPFAM" id="SSF50022">
    <property type="entry name" value="ISP domain"/>
    <property type="match status" value="1"/>
</dbReference>
<dbReference type="PANTHER" id="PTHR13847">
    <property type="entry name" value="SARCOSINE DEHYDROGENASE-RELATED"/>
    <property type="match status" value="1"/>
</dbReference>
<proteinExistence type="predicted"/>
<keyword evidence="2" id="KW-0479">Metal-binding</keyword>
<keyword evidence="3" id="KW-0560">Oxidoreductase</keyword>
<feature type="domain" description="Rieske" evidence="7">
    <location>
        <begin position="247"/>
        <end position="335"/>
    </location>
</feature>
<dbReference type="GO" id="GO:0051537">
    <property type="term" value="F:2 iron, 2 sulfur cluster binding"/>
    <property type="evidence" value="ECO:0007669"/>
    <property type="project" value="UniProtKB-KW"/>
</dbReference>
<comment type="caution">
    <text evidence="8">The sequence shown here is derived from an EMBL/GenBank/DDBJ whole genome shotgun (WGS) entry which is preliminary data.</text>
</comment>
<evidence type="ECO:0000256" key="4">
    <source>
        <dbReference type="ARBA" id="ARBA00023004"/>
    </source>
</evidence>
<protein>
    <submittedName>
        <fullName evidence="8">FAD-dependent oxidoreductase</fullName>
    </submittedName>
</protein>
<dbReference type="PROSITE" id="PS51296">
    <property type="entry name" value="RIESKE"/>
    <property type="match status" value="1"/>
</dbReference>
<gene>
    <name evidence="8" type="ORF">H8R02_27920</name>
</gene>
<dbReference type="GO" id="GO:0016020">
    <property type="term" value="C:membrane"/>
    <property type="evidence" value="ECO:0007669"/>
    <property type="project" value="InterPro"/>
</dbReference>
<sequence>MDTTSVWRGTAPSPGFAMLQGDTTTDVLVVGGGITGLTCALLLQQQGRQVTLLEAHEVGSGSTGNSTGNLYQTLALGLREVLKRWGPDVARLVTSERREAIGFIEMHAGHGDFGFRRCPLVLYAQEADYQKQVDTEYEAMIKAGLSPERHTQVPPGLPSAVGDVVVLPDQAQMQPQAYAVHLAKEAARLWGTVAGRILAEELLGRVREEEHKLYKPTRLSLVKGVKGLAEETSTTVRSLVNDYLTHPQNEKLASLEAGDSAIVEVDGETVAAWRSPDGELMAVSPVCTHLGCKVHWNSVETSWDCPCHGSRFRPDGTVIEGPALAPLQRKHAPIG</sequence>
<dbReference type="InterPro" id="IPR036188">
    <property type="entry name" value="FAD/NAD-bd_sf"/>
</dbReference>
<accession>A0A923S591</accession>
<dbReference type="PANTHER" id="PTHR13847:SF274">
    <property type="entry name" value="RIESKE 2FE-2S IRON-SULFUR PROTEIN YHFW-RELATED"/>
    <property type="match status" value="1"/>
</dbReference>
<dbReference type="GO" id="GO:0016491">
    <property type="term" value="F:oxidoreductase activity"/>
    <property type="evidence" value="ECO:0007669"/>
    <property type="project" value="UniProtKB-KW"/>
</dbReference>
<dbReference type="GO" id="GO:0046872">
    <property type="term" value="F:metal ion binding"/>
    <property type="evidence" value="ECO:0007669"/>
    <property type="project" value="UniProtKB-KW"/>
</dbReference>
<organism evidence="8 9">
    <name type="scientific">Ramlibacter albus</name>
    <dbReference type="NCBI Taxonomy" id="2079448"/>
    <lineage>
        <taxon>Bacteria</taxon>
        <taxon>Pseudomonadati</taxon>
        <taxon>Pseudomonadota</taxon>
        <taxon>Betaproteobacteria</taxon>
        <taxon>Burkholderiales</taxon>
        <taxon>Comamonadaceae</taxon>
        <taxon>Ramlibacter</taxon>
    </lineage>
</organism>
<keyword evidence="5" id="KW-0411">Iron-sulfur</keyword>
<dbReference type="Gene3D" id="2.102.10.10">
    <property type="entry name" value="Rieske [2Fe-2S] iron-sulphur domain"/>
    <property type="match status" value="1"/>
</dbReference>
<dbReference type="InterPro" id="IPR005805">
    <property type="entry name" value="Rieske_Fe-S_prot_C"/>
</dbReference>
<reference evidence="8" key="1">
    <citation type="submission" date="2020-08" db="EMBL/GenBank/DDBJ databases">
        <title>Ramlibacter sp. GTP1 16S ribosomal RNA gene genome sequencing and assembly.</title>
        <authorList>
            <person name="Kang M."/>
        </authorList>
    </citation>
    <scope>NUCLEOTIDE SEQUENCE</scope>
    <source>
        <strain evidence="8">GTP1</strain>
    </source>
</reference>
<keyword evidence="6" id="KW-1015">Disulfide bond</keyword>
<dbReference type="InterPro" id="IPR036922">
    <property type="entry name" value="Rieske_2Fe-2S_sf"/>
</dbReference>
<dbReference type="InterPro" id="IPR017941">
    <property type="entry name" value="Rieske_2Fe-2S"/>
</dbReference>
<dbReference type="InterPro" id="IPR006076">
    <property type="entry name" value="FAD-dep_OxRdtase"/>
</dbReference>
<dbReference type="SUPFAM" id="SSF51905">
    <property type="entry name" value="FAD/NAD(P)-binding domain"/>
    <property type="match status" value="1"/>
</dbReference>
<evidence type="ECO:0000313" key="8">
    <source>
        <dbReference type="EMBL" id="MBC5768320.1"/>
    </source>
</evidence>
<dbReference type="EMBL" id="JACORU010000016">
    <property type="protein sequence ID" value="MBC5768320.1"/>
    <property type="molecule type" value="Genomic_DNA"/>
</dbReference>
<evidence type="ECO:0000256" key="2">
    <source>
        <dbReference type="ARBA" id="ARBA00022723"/>
    </source>
</evidence>
<evidence type="ECO:0000256" key="5">
    <source>
        <dbReference type="ARBA" id="ARBA00023014"/>
    </source>
</evidence>
<keyword evidence="4" id="KW-0408">Iron</keyword>
<dbReference type="Gene3D" id="3.50.50.60">
    <property type="entry name" value="FAD/NAD(P)-binding domain"/>
    <property type="match status" value="1"/>
</dbReference>
<name>A0A923S591_9BURK</name>
<evidence type="ECO:0000256" key="3">
    <source>
        <dbReference type="ARBA" id="ARBA00023002"/>
    </source>
</evidence>
<dbReference type="GO" id="GO:0005737">
    <property type="term" value="C:cytoplasm"/>
    <property type="evidence" value="ECO:0007669"/>
    <property type="project" value="TreeGrafter"/>
</dbReference>
<dbReference type="Pfam" id="PF00355">
    <property type="entry name" value="Rieske"/>
    <property type="match status" value="1"/>
</dbReference>
<evidence type="ECO:0000259" key="7">
    <source>
        <dbReference type="PROSITE" id="PS51296"/>
    </source>
</evidence>
<dbReference type="Pfam" id="PF01266">
    <property type="entry name" value="DAO"/>
    <property type="match status" value="1"/>
</dbReference>
<dbReference type="AlphaFoldDB" id="A0A923S591"/>
<evidence type="ECO:0000256" key="1">
    <source>
        <dbReference type="ARBA" id="ARBA00022714"/>
    </source>
</evidence>
<keyword evidence="1" id="KW-0001">2Fe-2S</keyword>
<dbReference type="Proteomes" id="UP000596827">
    <property type="component" value="Unassembled WGS sequence"/>
</dbReference>
<dbReference type="PRINTS" id="PR00162">
    <property type="entry name" value="RIESKE"/>
</dbReference>
<evidence type="ECO:0000313" key="9">
    <source>
        <dbReference type="Proteomes" id="UP000596827"/>
    </source>
</evidence>
<dbReference type="RefSeq" id="WP_187084955.1">
    <property type="nucleotide sequence ID" value="NZ_JACORU010000016.1"/>
</dbReference>
<evidence type="ECO:0000256" key="6">
    <source>
        <dbReference type="ARBA" id="ARBA00023157"/>
    </source>
</evidence>